<comment type="function">
    <text evidence="7">Catalyzes the formation of phosphoribosylamine from phosphoribosylpyrophosphate (PRPP) and glutamine.</text>
</comment>
<gene>
    <name evidence="7" type="primary">purF</name>
    <name evidence="13" type="ORF">IAD36_05255</name>
</gene>
<evidence type="ECO:0000256" key="1">
    <source>
        <dbReference type="ARBA" id="ARBA00005209"/>
    </source>
</evidence>
<keyword evidence="7 11" id="KW-0411">Iron-sulfur</keyword>
<keyword evidence="5 7" id="KW-0658">Purine biosynthesis</keyword>
<organism evidence="13 14">
    <name type="scientific">Candidatus Scatomorpha intestinigallinarum</name>
    <dbReference type="NCBI Taxonomy" id="2840923"/>
    <lineage>
        <taxon>Bacteria</taxon>
        <taxon>Bacillati</taxon>
        <taxon>Bacillota</taxon>
        <taxon>Clostridia</taxon>
        <taxon>Eubacteriales</taxon>
        <taxon>Candidatus Scatomorpha</taxon>
    </lineage>
</organism>
<evidence type="ECO:0000256" key="3">
    <source>
        <dbReference type="ARBA" id="ARBA00022676"/>
    </source>
</evidence>
<comment type="cofactor">
    <cofactor evidence="7 10">
        <name>Mg(2+)</name>
        <dbReference type="ChEBI" id="CHEBI:18420"/>
    </cofactor>
    <text evidence="7 10">Binds 1 Mg(2+) ion per subunit.</text>
</comment>
<dbReference type="CDD" id="cd00715">
    <property type="entry name" value="GPATase_N"/>
    <property type="match status" value="1"/>
</dbReference>
<keyword evidence="4 7" id="KW-0808">Transferase</keyword>
<feature type="binding site" evidence="7 10">
    <location>
        <position position="363"/>
    </location>
    <ligand>
        <name>Mg(2+)</name>
        <dbReference type="ChEBI" id="CHEBI:18420"/>
    </ligand>
</feature>
<dbReference type="GO" id="GO:0000287">
    <property type="term" value="F:magnesium ion binding"/>
    <property type="evidence" value="ECO:0007669"/>
    <property type="project" value="UniProtKB-UniRule"/>
</dbReference>
<dbReference type="InterPro" id="IPR017932">
    <property type="entry name" value="GATase_2_dom"/>
</dbReference>
<dbReference type="PANTHER" id="PTHR11907">
    <property type="entry name" value="AMIDOPHOSPHORIBOSYLTRANSFERASE"/>
    <property type="match status" value="1"/>
</dbReference>
<feature type="binding site" evidence="7 11">
    <location>
        <position position="253"/>
    </location>
    <ligand>
        <name>[4Fe-4S] cluster</name>
        <dbReference type="ChEBI" id="CHEBI:49883"/>
    </ligand>
</feature>
<evidence type="ECO:0000256" key="6">
    <source>
        <dbReference type="ARBA" id="ARBA00022962"/>
    </source>
</evidence>
<proteinExistence type="inferred from homology"/>
<feature type="binding site" evidence="7 11">
    <location>
        <position position="450"/>
    </location>
    <ligand>
        <name>[4Fe-4S] cluster</name>
        <dbReference type="ChEBI" id="CHEBI:49883"/>
    </ligand>
</feature>
<evidence type="ECO:0000256" key="10">
    <source>
        <dbReference type="PIRSR" id="PIRSR000485-2"/>
    </source>
</evidence>
<evidence type="ECO:0000256" key="5">
    <source>
        <dbReference type="ARBA" id="ARBA00022755"/>
    </source>
</evidence>
<sequence>MGADIFGKLHEECGVFGIYMREEGADVLGITHHALYALQHRGQESCGIAVNDDGVITGHADTGLVSEVFTEDVLCKLPQGRMAVAHCRYGTTGCQSRENAQPLVIRHIKGGMALAHNGNLTNAAELRESYELDGAIFRTTSDSEVIAYAITRERIGAGSIEEAVSRAMDSLKGAYSLTVMSPRKLIAVRDPIGFRPLCIGEIDGGWVVASESCALDAIGAKFLRDVEPGEIVTISDRGLESDRSHCGKATGECVFEFIYFARPDSVIDGSCVHTARQRAGAFLALEHPVQADVVIGVPDSGLDAALGYARQSGIPYGVGFVKSKYIGRTFIQPGQARREDAVRIKLNTIASTVRGKRVILVDDSIVRGTTIARIVGLLREAGATEVHARLSAPPFLYPCYFGTDIDSSDYLIAHNHSLEEIREIIGVDSLGYLNVDYLDKLADNSTIGFCNGCFTGQYPCEPPCRAQKSKFEQKIGRRERD</sequence>
<evidence type="ECO:0000259" key="12">
    <source>
        <dbReference type="PROSITE" id="PS51278"/>
    </source>
</evidence>
<dbReference type="PROSITE" id="PS51278">
    <property type="entry name" value="GATASE_TYPE_2"/>
    <property type="match status" value="1"/>
</dbReference>
<accession>A0A9D1DLF5</accession>
<comment type="similarity">
    <text evidence="2 7 8">In the C-terminal section; belongs to the purine/pyrimidine phosphoribosyltransferase family.</text>
</comment>
<dbReference type="SUPFAM" id="SSF53271">
    <property type="entry name" value="PRTase-like"/>
    <property type="match status" value="1"/>
</dbReference>
<keyword evidence="7 10" id="KW-0479">Metal-binding</keyword>
<comment type="cofactor">
    <cofactor evidence="7 11">
        <name>[4Fe-4S] cluster</name>
        <dbReference type="ChEBI" id="CHEBI:49883"/>
    </cofactor>
    <text evidence="7 11">Binds 1 [4Fe-4S] cluster per subunit.</text>
</comment>
<keyword evidence="7 10" id="KW-0460">Magnesium</keyword>
<dbReference type="InterPro" id="IPR035584">
    <property type="entry name" value="PurF_N"/>
</dbReference>
<dbReference type="CDD" id="cd06223">
    <property type="entry name" value="PRTases_typeI"/>
    <property type="match status" value="1"/>
</dbReference>
<feature type="binding site" evidence="7 11">
    <location>
        <position position="453"/>
    </location>
    <ligand>
        <name>[4Fe-4S] cluster</name>
        <dbReference type="ChEBI" id="CHEBI:49883"/>
    </ligand>
</feature>
<evidence type="ECO:0000313" key="14">
    <source>
        <dbReference type="Proteomes" id="UP000824238"/>
    </source>
</evidence>
<dbReference type="GO" id="GO:0009113">
    <property type="term" value="P:purine nucleobase biosynthetic process"/>
    <property type="evidence" value="ECO:0007669"/>
    <property type="project" value="UniProtKB-UniRule"/>
</dbReference>
<comment type="caution">
    <text evidence="13">The sequence shown here is derived from an EMBL/GenBank/DDBJ whole genome shotgun (WGS) entry which is preliminary data.</text>
</comment>
<dbReference type="InterPro" id="IPR029055">
    <property type="entry name" value="Ntn_hydrolases_N"/>
</dbReference>
<keyword evidence="7" id="KW-0004">4Fe-4S</keyword>
<feature type="binding site" evidence="7 11">
    <location>
        <position position="399"/>
    </location>
    <ligand>
        <name>[4Fe-4S] cluster</name>
        <dbReference type="ChEBI" id="CHEBI:49883"/>
    </ligand>
</feature>
<dbReference type="EMBL" id="DVHH01000132">
    <property type="protein sequence ID" value="HIR54991.1"/>
    <property type="molecule type" value="Genomic_DNA"/>
</dbReference>
<evidence type="ECO:0000256" key="7">
    <source>
        <dbReference type="HAMAP-Rule" id="MF_01931"/>
    </source>
</evidence>
<feature type="binding site" evidence="7 10">
    <location>
        <position position="362"/>
    </location>
    <ligand>
        <name>Mg(2+)</name>
        <dbReference type="ChEBI" id="CHEBI:18420"/>
    </ligand>
</feature>
<dbReference type="InterPro" id="IPR000836">
    <property type="entry name" value="PRTase_dom"/>
</dbReference>
<dbReference type="PIRSF" id="PIRSF000485">
    <property type="entry name" value="Amd_phspho_trans"/>
    <property type="match status" value="1"/>
</dbReference>
<feature type="binding site" evidence="7 10">
    <location>
        <position position="300"/>
    </location>
    <ligand>
        <name>Mg(2+)</name>
        <dbReference type="ChEBI" id="CHEBI:18420"/>
    </ligand>
</feature>
<keyword evidence="6 7" id="KW-0315">Glutamine amidotransferase</keyword>
<evidence type="ECO:0000256" key="11">
    <source>
        <dbReference type="PIRSR" id="PIRSR000485-3"/>
    </source>
</evidence>
<feature type="domain" description="Glutamine amidotransferase type-2" evidence="12">
    <location>
        <begin position="13"/>
        <end position="237"/>
    </location>
</feature>
<keyword evidence="3 7" id="KW-0328">Glycosyltransferase</keyword>
<dbReference type="Proteomes" id="UP000824238">
    <property type="component" value="Unassembled WGS sequence"/>
</dbReference>
<dbReference type="GO" id="GO:0006189">
    <property type="term" value="P:'de novo' IMP biosynthetic process"/>
    <property type="evidence" value="ECO:0007669"/>
    <property type="project" value="UniProtKB-UniRule"/>
</dbReference>
<comment type="catalytic activity">
    <reaction evidence="7 8">
        <text>5-phospho-beta-D-ribosylamine + L-glutamate + diphosphate = 5-phospho-alpha-D-ribose 1-diphosphate + L-glutamine + H2O</text>
        <dbReference type="Rhea" id="RHEA:14905"/>
        <dbReference type="ChEBI" id="CHEBI:15377"/>
        <dbReference type="ChEBI" id="CHEBI:29985"/>
        <dbReference type="ChEBI" id="CHEBI:33019"/>
        <dbReference type="ChEBI" id="CHEBI:58017"/>
        <dbReference type="ChEBI" id="CHEBI:58359"/>
        <dbReference type="ChEBI" id="CHEBI:58681"/>
        <dbReference type="EC" id="2.4.2.14"/>
    </reaction>
</comment>
<reference evidence="13" key="1">
    <citation type="submission" date="2020-10" db="EMBL/GenBank/DDBJ databases">
        <authorList>
            <person name="Gilroy R."/>
        </authorList>
    </citation>
    <scope>NUCLEOTIDE SEQUENCE</scope>
    <source>
        <strain evidence="13">ChiGjej3B3-7149</strain>
    </source>
</reference>
<keyword evidence="7 11" id="KW-0408">Iron</keyword>
<dbReference type="Pfam" id="PF00156">
    <property type="entry name" value="Pribosyltran"/>
    <property type="match status" value="1"/>
</dbReference>
<evidence type="ECO:0000256" key="9">
    <source>
        <dbReference type="PIRSR" id="PIRSR000485-1"/>
    </source>
</evidence>
<dbReference type="EC" id="2.4.2.14" evidence="7"/>
<evidence type="ECO:0000256" key="4">
    <source>
        <dbReference type="ARBA" id="ARBA00022679"/>
    </source>
</evidence>
<evidence type="ECO:0000256" key="8">
    <source>
        <dbReference type="PIRNR" id="PIRNR000485"/>
    </source>
</evidence>
<dbReference type="InterPro" id="IPR005854">
    <property type="entry name" value="PurF"/>
</dbReference>
<dbReference type="Gene3D" id="3.60.20.10">
    <property type="entry name" value="Glutamine Phosphoribosylpyrophosphate, subunit 1, domain 1"/>
    <property type="match status" value="1"/>
</dbReference>
<protein>
    <recommendedName>
        <fullName evidence="7">Amidophosphoribosyltransferase</fullName>
        <shortName evidence="7">ATase</shortName>
        <ecNumber evidence="7">2.4.2.14</ecNumber>
    </recommendedName>
    <alternativeName>
        <fullName evidence="7">Glutamine phosphoribosylpyrophosphate amidotransferase</fullName>
        <shortName evidence="7">GPATase</shortName>
    </alternativeName>
</protein>
<evidence type="ECO:0000256" key="2">
    <source>
        <dbReference type="ARBA" id="ARBA00010138"/>
    </source>
</evidence>
<name>A0A9D1DLF5_9FIRM</name>
<feature type="active site" description="Nucleophile" evidence="7 9">
    <location>
        <position position="13"/>
    </location>
</feature>
<dbReference type="GO" id="GO:0004044">
    <property type="term" value="F:amidophosphoribosyltransferase activity"/>
    <property type="evidence" value="ECO:0007669"/>
    <property type="project" value="UniProtKB-UniRule"/>
</dbReference>
<evidence type="ECO:0000313" key="13">
    <source>
        <dbReference type="EMBL" id="HIR54991.1"/>
    </source>
</evidence>
<dbReference type="SUPFAM" id="SSF56235">
    <property type="entry name" value="N-terminal nucleophile aminohydrolases (Ntn hydrolases)"/>
    <property type="match status" value="1"/>
</dbReference>
<dbReference type="NCBIfam" id="TIGR01134">
    <property type="entry name" value="purF"/>
    <property type="match status" value="1"/>
</dbReference>
<dbReference type="Gene3D" id="3.40.50.2020">
    <property type="match status" value="1"/>
</dbReference>
<comment type="pathway">
    <text evidence="1 7 8">Purine metabolism; IMP biosynthesis via de novo pathway; N(1)-(5-phospho-D-ribosyl)glycinamide from 5-phospho-alpha-D-ribose 1-diphosphate: step 1/2.</text>
</comment>
<dbReference type="AlphaFoldDB" id="A0A9D1DLF5"/>
<reference evidence="13" key="2">
    <citation type="journal article" date="2021" name="PeerJ">
        <title>Extensive microbial diversity within the chicken gut microbiome revealed by metagenomics and culture.</title>
        <authorList>
            <person name="Gilroy R."/>
            <person name="Ravi A."/>
            <person name="Getino M."/>
            <person name="Pursley I."/>
            <person name="Horton D.L."/>
            <person name="Alikhan N.F."/>
            <person name="Baker D."/>
            <person name="Gharbi K."/>
            <person name="Hall N."/>
            <person name="Watson M."/>
            <person name="Adriaenssens E.M."/>
            <person name="Foster-Nyarko E."/>
            <person name="Jarju S."/>
            <person name="Secka A."/>
            <person name="Antonio M."/>
            <person name="Oren A."/>
            <person name="Chaudhuri R.R."/>
            <person name="La Ragione R."/>
            <person name="Hildebrand F."/>
            <person name="Pallen M.J."/>
        </authorList>
    </citation>
    <scope>NUCLEOTIDE SEQUENCE</scope>
    <source>
        <strain evidence="13">ChiGjej3B3-7149</strain>
    </source>
</reference>
<dbReference type="HAMAP" id="MF_01931">
    <property type="entry name" value="PurF"/>
    <property type="match status" value="1"/>
</dbReference>
<dbReference type="InterPro" id="IPR029057">
    <property type="entry name" value="PRTase-like"/>
</dbReference>
<dbReference type="Pfam" id="PF13522">
    <property type="entry name" value="GATase_6"/>
    <property type="match status" value="1"/>
</dbReference>
<dbReference type="GO" id="GO:0051539">
    <property type="term" value="F:4 iron, 4 sulfur cluster binding"/>
    <property type="evidence" value="ECO:0007669"/>
    <property type="project" value="UniProtKB-KW"/>
</dbReference>